<dbReference type="OrthoDB" id="686704at2759"/>
<evidence type="ECO:0000256" key="3">
    <source>
        <dbReference type="SAM" id="Phobius"/>
    </source>
</evidence>
<dbReference type="InterPro" id="IPR002902">
    <property type="entry name" value="GNK2"/>
</dbReference>
<keyword evidence="3" id="KW-0812">Transmembrane</keyword>
<organism evidence="6 7">
    <name type="scientific">Eragrostis curvula</name>
    <name type="common">weeping love grass</name>
    <dbReference type="NCBI Taxonomy" id="38414"/>
    <lineage>
        <taxon>Eukaryota</taxon>
        <taxon>Viridiplantae</taxon>
        <taxon>Streptophyta</taxon>
        <taxon>Embryophyta</taxon>
        <taxon>Tracheophyta</taxon>
        <taxon>Spermatophyta</taxon>
        <taxon>Magnoliopsida</taxon>
        <taxon>Liliopsida</taxon>
        <taxon>Poales</taxon>
        <taxon>Poaceae</taxon>
        <taxon>PACMAD clade</taxon>
        <taxon>Chloridoideae</taxon>
        <taxon>Eragrostideae</taxon>
        <taxon>Eragrostidinae</taxon>
        <taxon>Eragrostis</taxon>
    </lineage>
</organism>
<feature type="non-terminal residue" evidence="6">
    <location>
        <position position="1"/>
    </location>
</feature>
<comment type="caution">
    <text evidence="6">The sequence shown here is derived from an EMBL/GenBank/DDBJ whole genome shotgun (WGS) entry which is preliminary data.</text>
</comment>
<evidence type="ECO:0000256" key="4">
    <source>
        <dbReference type="SAM" id="SignalP"/>
    </source>
</evidence>
<name>A0A5J9SGF4_9POAL</name>
<feature type="chain" id="PRO_5023914882" description="Gnk2-homologous domain-containing protein" evidence="4">
    <location>
        <begin position="21"/>
        <end position="272"/>
    </location>
</feature>
<evidence type="ECO:0000313" key="6">
    <source>
        <dbReference type="EMBL" id="TVT97906.1"/>
    </source>
</evidence>
<keyword evidence="1 4" id="KW-0732">Signal</keyword>
<feature type="transmembrane region" description="Helical" evidence="3">
    <location>
        <begin position="240"/>
        <end position="261"/>
    </location>
</feature>
<accession>A0A5J9SGF4</accession>
<proteinExistence type="predicted"/>
<keyword evidence="7" id="KW-1185">Reference proteome</keyword>
<sequence>MLLAAIVMVAVLANPGVAFAADTTGTTNVHHPPLLDCTPARARPADDDRAFRFNLASALVALPSAAAAARNGFATRKAGRAGRHRAFARGVCFGANRSSSARACRACMSAAAEDVTSGCSGANSRRAAVWRGGCFLAYADSKASSAREHAFRRWFYAGPTTPATLASGECLRGSAVVCDRCFEDSARAAAKLGWLQRIRGEEVVMVGYTCVLRVRISVLPQGPEAVPAADDDGGDVVFGVWMHFMLGIAAGIVAILFFFIIKTVRALPQVNG</sequence>
<dbReference type="PROSITE" id="PS51473">
    <property type="entry name" value="GNK2"/>
    <property type="match status" value="1"/>
</dbReference>
<dbReference type="Gene3D" id="3.30.430.20">
    <property type="entry name" value="Gnk2 domain, C-X8-C-X2-C motif"/>
    <property type="match status" value="1"/>
</dbReference>
<gene>
    <name evidence="6" type="ORF">EJB05_56832</name>
</gene>
<feature type="domain" description="Gnk2-homologous" evidence="5">
    <location>
        <begin position="31"/>
        <end position="143"/>
    </location>
</feature>
<evidence type="ECO:0000313" key="7">
    <source>
        <dbReference type="Proteomes" id="UP000324897"/>
    </source>
</evidence>
<dbReference type="PANTHER" id="PTHR32099:SF104">
    <property type="entry name" value="OS01G0774133 PROTEIN"/>
    <property type="match status" value="1"/>
</dbReference>
<protein>
    <recommendedName>
        <fullName evidence="5">Gnk2-homologous domain-containing protein</fullName>
    </recommendedName>
</protein>
<keyword evidence="3" id="KW-1133">Transmembrane helix</keyword>
<reference evidence="6 7" key="1">
    <citation type="journal article" date="2019" name="Sci. Rep.">
        <title>A high-quality genome of Eragrostis curvula grass provides insights into Poaceae evolution and supports new strategies to enhance forage quality.</title>
        <authorList>
            <person name="Carballo J."/>
            <person name="Santos B.A.C.M."/>
            <person name="Zappacosta D."/>
            <person name="Garbus I."/>
            <person name="Selva J.P."/>
            <person name="Gallo C.A."/>
            <person name="Diaz A."/>
            <person name="Albertini E."/>
            <person name="Caccamo M."/>
            <person name="Echenique V."/>
        </authorList>
    </citation>
    <scope>NUCLEOTIDE SEQUENCE [LARGE SCALE GENOMIC DNA]</scope>
    <source>
        <strain evidence="7">cv. Victoria</strain>
        <tissue evidence="6">Leaf</tissue>
    </source>
</reference>
<evidence type="ECO:0000259" key="5">
    <source>
        <dbReference type="PROSITE" id="PS51473"/>
    </source>
</evidence>
<evidence type="ECO:0000256" key="2">
    <source>
        <dbReference type="ARBA" id="ARBA00022737"/>
    </source>
</evidence>
<keyword evidence="3" id="KW-0472">Membrane</keyword>
<dbReference type="AlphaFoldDB" id="A0A5J9SGF4"/>
<evidence type="ECO:0000256" key="1">
    <source>
        <dbReference type="ARBA" id="ARBA00022729"/>
    </source>
</evidence>
<dbReference type="CDD" id="cd23509">
    <property type="entry name" value="Gnk2-like"/>
    <property type="match status" value="1"/>
</dbReference>
<dbReference type="EMBL" id="RWGY01000923">
    <property type="protein sequence ID" value="TVT97906.1"/>
    <property type="molecule type" value="Genomic_DNA"/>
</dbReference>
<dbReference type="Gramene" id="TVT97906">
    <property type="protein sequence ID" value="TVT97906"/>
    <property type="gene ID" value="EJB05_56832"/>
</dbReference>
<keyword evidence="2" id="KW-0677">Repeat</keyword>
<dbReference type="PANTHER" id="PTHR32099">
    <property type="entry name" value="CYSTEINE-RICH REPEAT SECRETORY PROTEIN"/>
    <property type="match status" value="1"/>
</dbReference>
<feature type="signal peptide" evidence="4">
    <location>
        <begin position="1"/>
        <end position="20"/>
    </location>
</feature>
<dbReference type="Proteomes" id="UP000324897">
    <property type="component" value="Unassembled WGS sequence"/>
</dbReference>
<dbReference type="InterPro" id="IPR038408">
    <property type="entry name" value="GNK2_sf"/>
</dbReference>
<dbReference type="Pfam" id="PF01657">
    <property type="entry name" value="Stress-antifung"/>
    <property type="match status" value="1"/>
</dbReference>